<feature type="domain" description="Bacterial alpha-L-rhamnosidase N-terminal" evidence="2">
    <location>
        <begin position="47"/>
        <end position="205"/>
    </location>
</feature>
<evidence type="ECO:0000313" key="6">
    <source>
        <dbReference type="Proteomes" id="UP001157114"/>
    </source>
</evidence>
<gene>
    <name evidence="5" type="ORF">MU1_01320</name>
</gene>
<dbReference type="Pfam" id="PF08531">
    <property type="entry name" value="Bac_rhamnosid_N"/>
    <property type="match status" value="1"/>
</dbReference>
<feature type="compositionally biased region" description="Basic and acidic residues" evidence="1">
    <location>
        <begin position="778"/>
        <end position="795"/>
    </location>
</feature>
<proteinExistence type="predicted"/>
<accession>A0ABQ6G4A9</accession>
<dbReference type="Pfam" id="PF17389">
    <property type="entry name" value="Bac_rhamnosid6H"/>
    <property type="match status" value="1"/>
</dbReference>
<dbReference type="Proteomes" id="UP001157114">
    <property type="component" value="Unassembled WGS sequence"/>
</dbReference>
<feature type="domain" description="Alpha-L-rhamnosidase C-terminal" evidence="4">
    <location>
        <begin position="712"/>
        <end position="787"/>
    </location>
</feature>
<dbReference type="SUPFAM" id="SSF48208">
    <property type="entry name" value="Six-hairpin glycosidases"/>
    <property type="match status" value="1"/>
</dbReference>
<feature type="region of interest" description="Disordered" evidence="1">
    <location>
        <begin position="775"/>
        <end position="795"/>
    </location>
</feature>
<dbReference type="SUPFAM" id="SSF49785">
    <property type="entry name" value="Galactose-binding domain-like"/>
    <property type="match status" value="1"/>
</dbReference>
<sequence>MEENREWLAKWIWLDKDEASGTKQERAYLRRTFRIADSDLGKARLTIDVTADSRYRLYLNGVWVSSGPAKGDGWSHYYEKLDLTSYLIPGVNALTAFVVHYPVVSSGNNGENGPASVWRSDRGGFLLEGAVTGEHGSELETLHTDSRWKIKRDEAVSIGEEKLTLFVGGMETVDACLLPHGWRLPGFDDNSWPHPGQQQEPHDLLWGQLNRRHLTPRTIPPLRETERSPARLMRTHRGLDCAASPADGLFPLAIPAHAEGWLELDIGEMTAGYPELRLIGGATTTIKLLYSEAYEYVSAQAAPGSSRRTVRDDPSGKELLGNEDTYIAAGIGIEEQPEIYEPLAVRAGRFIRLSYATGNEPLTIAGLIWREVGYPLEAVAKAESSDPDWPRMWQISLNTLRRCMHDTYEDTPFYEQMQYIMDARSQALFTYQISADDRLPRKTIHDYHSSLLPSGMLQSRYPSVDPQVIPGFSLLWVLMVHDHYSYFGDLSLVKRYRPTIDAVLDWFGRRVENGLVGIIPEAYWSFVDWVEEWRTKAGSPPAKWQGPMTVYNLMYAAALTCAAELNEATGRRDTAKEYADRADEIRAAVRSRCFDEERGLYRDGPDVREFSQHAQIWAVLGGAATGQAAAKLMERTLSDRELPRASFSMSFFYFRALSIAGLYDRTLELWKPWKDQIGLHLTAWVEDPVTQRSDCHGWGALPLYEYTAETLGVQPAEPGFARIRIAPRLSGLTWASGRVATPKGTVDVSWTLSEDRMFRLSVHSPAGVPTLIMLPNGESRESDEGGKLEASCKLD</sequence>
<dbReference type="PANTHER" id="PTHR34987">
    <property type="entry name" value="C, PUTATIVE (AFU_ORTHOLOGUE AFUA_3G02880)-RELATED"/>
    <property type="match status" value="1"/>
</dbReference>
<dbReference type="RefSeq" id="WP_284236463.1">
    <property type="nucleotide sequence ID" value="NZ_BSSQ01000001.1"/>
</dbReference>
<dbReference type="InterPro" id="IPR035396">
    <property type="entry name" value="Bac_rhamnosid6H"/>
</dbReference>
<dbReference type="InterPro" id="IPR012341">
    <property type="entry name" value="6hp_glycosidase-like_sf"/>
</dbReference>
<evidence type="ECO:0000259" key="3">
    <source>
        <dbReference type="Pfam" id="PF17389"/>
    </source>
</evidence>
<evidence type="ECO:0000259" key="2">
    <source>
        <dbReference type="Pfam" id="PF08531"/>
    </source>
</evidence>
<evidence type="ECO:0008006" key="7">
    <source>
        <dbReference type="Google" id="ProtNLM"/>
    </source>
</evidence>
<organism evidence="5 6">
    <name type="scientific">Paenibacillus glycanilyticus</name>
    <dbReference type="NCBI Taxonomy" id="126569"/>
    <lineage>
        <taxon>Bacteria</taxon>
        <taxon>Bacillati</taxon>
        <taxon>Bacillota</taxon>
        <taxon>Bacilli</taxon>
        <taxon>Bacillales</taxon>
        <taxon>Paenibacillaceae</taxon>
        <taxon>Paenibacillus</taxon>
    </lineage>
</organism>
<dbReference type="EMBL" id="BSSQ01000001">
    <property type="protein sequence ID" value="GLX65788.1"/>
    <property type="molecule type" value="Genomic_DNA"/>
</dbReference>
<evidence type="ECO:0000313" key="5">
    <source>
        <dbReference type="EMBL" id="GLX65788.1"/>
    </source>
</evidence>
<dbReference type="Gene3D" id="2.60.420.10">
    <property type="entry name" value="Maltose phosphorylase, domain 3"/>
    <property type="match status" value="1"/>
</dbReference>
<dbReference type="Pfam" id="PF17390">
    <property type="entry name" value="Bac_rhamnosid_C"/>
    <property type="match status" value="1"/>
</dbReference>
<dbReference type="Gene3D" id="1.50.10.10">
    <property type="match status" value="1"/>
</dbReference>
<name>A0ABQ6G4A9_9BACL</name>
<dbReference type="Gene3D" id="2.60.120.260">
    <property type="entry name" value="Galactose-binding domain-like"/>
    <property type="match status" value="1"/>
</dbReference>
<dbReference type="InterPro" id="IPR013737">
    <property type="entry name" value="Bac_rhamnosid_N"/>
</dbReference>
<comment type="caution">
    <text evidence="5">The sequence shown here is derived from an EMBL/GenBank/DDBJ whole genome shotgun (WGS) entry which is preliminary data.</text>
</comment>
<dbReference type="InterPro" id="IPR035398">
    <property type="entry name" value="Bac_rhamnosid_C"/>
</dbReference>
<dbReference type="PANTHER" id="PTHR34987:SF2">
    <property type="entry name" value="B, PUTATIVE (AFU_ORTHOLOGUE AFUA_7G05040)-RELATED"/>
    <property type="match status" value="1"/>
</dbReference>
<reference evidence="5 6" key="1">
    <citation type="submission" date="2023-03" db="EMBL/GenBank/DDBJ databases">
        <title>Draft genome sequence of the bacteria which degrade cell wall of Tricholomamatutake.</title>
        <authorList>
            <person name="Konishi Y."/>
            <person name="Fukuta Y."/>
            <person name="Shirasaka N."/>
        </authorList>
    </citation>
    <scope>NUCLEOTIDE SEQUENCE [LARGE SCALE GENOMIC DNA]</scope>
    <source>
        <strain evidence="6">mu1</strain>
    </source>
</reference>
<evidence type="ECO:0000256" key="1">
    <source>
        <dbReference type="SAM" id="MobiDB-lite"/>
    </source>
</evidence>
<dbReference type="InterPro" id="IPR008979">
    <property type="entry name" value="Galactose-bd-like_sf"/>
</dbReference>
<keyword evidence="6" id="KW-1185">Reference proteome</keyword>
<protein>
    <recommendedName>
        <fullName evidence="7">Alpha-L-rhamnosidase</fullName>
    </recommendedName>
</protein>
<feature type="domain" description="Alpha-L-rhamnosidase six-hairpin glycosidase" evidence="3">
    <location>
        <begin position="380"/>
        <end position="624"/>
    </location>
</feature>
<dbReference type="InterPro" id="IPR008928">
    <property type="entry name" value="6-hairpin_glycosidase_sf"/>
</dbReference>
<evidence type="ECO:0000259" key="4">
    <source>
        <dbReference type="Pfam" id="PF17390"/>
    </source>
</evidence>